<reference evidence="1" key="2">
    <citation type="submission" date="2022-01" db="EMBL/GenBank/DDBJ databases">
        <authorList>
            <person name="Yamashiro T."/>
            <person name="Shiraishi A."/>
            <person name="Satake H."/>
            <person name="Nakayama K."/>
        </authorList>
    </citation>
    <scope>NUCLEOTIDE SEQUENCE</scope>
</reference>
<dbReference type="EMBL" id="BQNB010014609">
    <property type="protein sequence ID" value="GJT30250.1"/>
    <property type="molecule type" value="Genomic_DNA"/>
</dbReference>
<organism evidence="1 2">
    <name type="scientific">Tanacetum coccineum</name>
    <dbReference type="NCBI Taxonomy" id="301880"/>
    <lineage>
        <taxon>Eukaryota</taxon>
        <taxon>Viridiplantae</taxon>
        <taxon>Streptophyta</taxon>
        <taxon>Embryophyta</taxon>
        <taxon>Tracheophyta</taxon>
        <taxon>Spermatophyta</taxon>
        <taxon>Magnoliopsida</taxon>
        <taxon>eudicotyledons</taxon>
        <taxon>Gunneridae</taxon>
        <taxon>Pentapetalae</taxon>
        <taxon>asterids</taxon>
        <taxon>campanulids</taxon>
        <taxon>Asterales</taxon>
        <taxon>Asteraceae</taxon>
        <taxon>Asteroideae</taxon>
        <taxon>Anthemideae</taxon>
        <taxon>Anthemidinae</taxon>
        <taxon>Tanacetum</taxon>
    </lineage>
</organism>
<evidence type="ECO:0000313" key="2">
    <source>
        <dbReference type="Proteomes" id="UP001151760"/>
    </source>
</evidence>
<keyword evidence="2" id="KW-1185">Reference proteome</keyword>
<protein>
    <submittedName>
        <fullName evidence="1">Uncharacterized protein</fullName>
    </submittedName>
</protein>
<accession>A0ABQ5CUA6</accession>
<comment type="caution">
    <text evidence="1">The sequence shown here is derived from an EMBL/GenBank/DDBJ whole genome shotgun (WGS) entry which is preliminary data.</text>
</comment>
<dbReference type="Proteomes" id="UP001151760">
    <property type="component" value="Unassembled WGS sequence"/>
</dbReference>
<sequence>MSMRIEGCLKINSKTLLLSTEVKGITLKTKTAELKCENKAHIPKGYTQLTLARSTACPTVFLTQMNSYFPFFAQQASMLTTHGLEGGERGEEGRKRPVCKLNEDAMEEIDIRSK</sequence>
<evidence type="ECO:0000313" key="1">
    <source>
        <dbReference type="EMBL" id="GJT30250.1"/>
    </source>
</evidence>
<name>A0ABQ5CUA6_9ASTR</name>
<reference evidence="1" key="1">
    <citation type="journal article" date="2022" name="Int. J. Mol. Sci.">
        <title>Draft Genome of Tanacetum Coccineum: Genomic Comparison of Closely Related Tanacetum-Family Plants.</title>
        <authorList>
            <person name="Yamashiro T."/>
            <person name="Shiraishi A."/>
            <person name="Nakayama K."/>
            <person name="Satake H."/>
        </authorList>
    </citation>
    <scope>NUCLEOTIDE SEQUENCE</scope>
</reference>
<gene>
    <name evidence="1" type="ORF">Tco_0910525</name>
</gene>
<proteinExistence type="predicted"/>